<dbReference type="AlphaFoldDB" id="A0A0A8ZTB1"/>
<organism evidence="2">
    <name type="scientific">Arundo donax</name>
    <name type="common">Giant reed</name>
    <name type="synonym">Donax arundinaceus</name>
    <dbReference type="NCBI Taxonomy" id="35708"/>
    <lineage>
        <taxon>Eukaryota</taxon>
        <taxon>Viridiplantae</taxon>
        <taxon>Streptophyta</taxon>
        <taxon>Embryophyta</taxon>
        <taxon>Tracheophyta</taxon>
        <taxon>Spermatophyta</taxon>
        <taxon>Magnoliopsida</taxon>
        <taxon>Liliopsida</taxon>
        <taxon>Poales</taxon>
        <taxon>Poaceae</taxon>
        <taxon>PACMAD clade</taxon>
        <taxon>Arundinoideae</taxon>
        <taxon>Arundineae</taxon>
        <taxon>Arundo</taxon>
    </lineage>
</organism>
<sequence length="33" mass="3880">MDPASSNPVNMPYRFEAEEHSHRWQPSSVAQYM</sequence>
<evidence type="ECO:0000313" key="2">
    <source>
        <dbReference type="EMBL" id="JAD38062.1"/>
    </source>
</evidence>
<protein>
    <submittedName>
        <fullName evidence="2">Uncharacterized protein</fullName>
    </submittedName>
</protein>
<feature type="region of interest" description="Disordered" evidence="1">
    <location>
        <begin position="1"/>
        <end position="33"/>
    </location>
</feature>
<dbReference type="EMBL" id="GBRH01259833">
    <property type="protein sequence ID" value="JAD38062.1"/>
    <property type="molecule type" value="Transcribed_RNA"/>
</dbReference>
<feature type="compositionally biased region" description="Polar residues" evidence="1">
    <location>
        <begin position="24"/>
        <end position="33"/>
    </location>
</feature>
<proteinExistence type="predicted"/>
<evidence type="ECO:0000256" key="1">
    <source>
        <dbReference type="SAM" id="MobiDB-lite"/>
    </source>
</evidence>
<name>A0A0A8ZTB1_ARUDO</name>
<reference evidence="2" key="1">
    <citation type="submission" date="2014-09" db="EMBL/GenBank/DDBJ databases">
        <authorList>
            <person name="Magalhaes I.L.F."/>
            <person name="Oliveira U."/>
            <person name="Santos F.R."/>
            <person name="Vidigal T.H.D.A."/>
            <person name="Brescovit A.D."/>
            <person name="Santos A.J."/>
        </authorList>
    </citation>
    <scope>NUCLEOTIDE SEQUENCE</scope>
    <source>
        <tissue evidence="2">Shoot tissue taken approximately 20 cm above the soil surface</tissue>
    </source>
</reference>
<reference evidence="2" key="2">
    <citation type="journal article" date="2015" name="Data Brief">
        <title>Shoot transcriptome of the giant reed, Arundo donax.</title>
        <authorList>
            <person name="Barrero R.A."/>
            <person name="Guerrero F.D."/>
            <person name="Moolhuijzen P."/>
            <person name="Goolsby J.A."/>
            <person name="Tidwell J."/>
            <person name="Bellgard S.E."/>
            <person name="Bellgard M.I."/>
        </authorList>
    </citation>
    <scope>NUCLEOTIDE SEQUENCE</scope>
    <source>
        <tissue evidence="2">Shoot tissue taken approximately 20 cm above the soil surface</tissue>
    </source>
</reference>
<accession>A0A0A8ZTB1</accession>